<dbReference type="InterPro" id="IPR007346">
    <property type="entry name" value="Endonuclease-I"/>
</dbReference>
<dbReference type="PANTHER" id="PTHR37397">
    <property type="entry name" value="SI:CH211-183D21.1"/>
    <property type="match status" value="1"/>
</dbReference>
<evidence type="ECO:0000259" key="5">
    <source>
        <dbReference type="PROSITE" id="PS50853"/>
    </source>
</evidence>
<feature type="region of interest" description="Disordered" evidence="3">
    <location>
        <begin position="119"/>
        <end position="138"/>
    </location>
</feature>
<dbReference type="InterPro" id="IPR036116">
    <property type="entry name" value="FN3_sf"/>
</dbReference>
<evidence type="ECO:0000256" key="1">
    <source>
        <dbReference type="ARBA" id="ARBA00006429"/>
    </source>
</evidence>
<dbReference type="InterPro" id="IPR003961">
    <property type="entry name" value="FN3_dom"/>
</dbReference>
<keyword evidence="2 4" id="KW-0732">Signal</keyword>
<protein>
    <submittedName>
        <fullName evidence="6">Por secretion system C-terminal sorting domain-containing protein</fullName>
    </submittedName>
</protein>
<feature type="region of interest" description="Disordered" evidence="3">
    <location>
        <begin position="1058"/>
        <end position="1097"/>
    </location>
</feature>
<evidence type="ECO:0000256" key="3">
    <source>
        <dbReference type="SAM" id="MobiDB-lite"/>
    </source>
</evidence>
<dbReference type="OrthoDB" id="5500612at2"/>
<dbReference type="Proteomes" id="UP000183257">
    <property type="component" value="Unassembled WGS sequence"/>
</dbReference>
<feature type="region of interest" description="Disordered" evidence="3">
    <location>
        <begin position="684"/>
        <end position="721"/>
    </location>
</feature>
<dbReference type="InterPro" id="IPR026444">
    <property type="entry name" value="Secre_tail"/>
</dbReference>
<feature type="region of interest" description="Disordered" evidence="3">
    <location>
        <begin position="91"/>
        <end position="114"/>
    </location>
</feature>
<organism evidence="6 7">
    <name type="scientific">Cellulophaga fucicola</name>
    <dbReference type="NCBI Taxonomy" id="76595"/>
    <lineage>
        <taxon>Bacteria</taxon>
        <taxon>Pseudomonadati</taxon>
        <taxon>Bacteroidota</taxon>
        <taxon>Flavobacteriia</taxon>
        <taxon>Flavobacteriales</taxon>
        <taxon>Flavobacteriaceae</taxon>
        <taxon>Cellulophaga</taxon>
    </lineage>
</organism>
<dbReference type="Pfam" id="PF00041">
    <property type="entry name" value="fn3"/>
    <property type="match status" value="1"/>
</dbReference>
<feature type="signal peptide" evidence="4">
    <location>
        <begin position="1"/>
        <end position="25"/>
    </location>
</feature>
<dbReference type="GO" id="GO:0004518">
    <property type="term" value="F:nuclease activity"/>
    <property type="evidence" value="ECO:0007669"/>
    <property type="project" value="InterPro"/>
</dbReference>
<dbReference type="RefSeq" id="WP_072301778.1">
    <property type="nucleotide sequence ID" value="NZ_FPIY01000001.1"/>
</dbReference>
<dbReference type="InterPro" id="IPR036691">
    <property type="entry name" value="Endo/exonu/phosph_ase_sf"/>
</dbReference>
<evidence type="ECO:0000256" key="4">
    <source>
        <dbReference type="SAM" id="SignalP"/>
    </source>
</evidence>
<gene>
    <name evidence="6" type="ORF">SAMN05660313_00068</name>
</gene>
<dbReference type="Gene3D" id="3.60.10.10">
    <property type="entry name" value="Endonuclease/exonuclease/phosphatase"/>
    <property type="match status" value="1"/>
</dbReference>
<feature type="domain" description="Fibronectin type-III" evidence="5">
    <location>
        <begin position="276"/>
        <end position="361"/>
    </location>
</feature>
<keyword evidence="7" id="KW-1185">Reference proteome</keyword>
<reference evidence="7" key="1">
    <citation type="submission" date="2016-11" db="EMBL/GenBank/DDBJ databases">
        <authorList>
            <person name="Varghese N."/>
            <person name="Submissions S."/>
        </authorList>
    </citation>
    <scope>NUCLEOTIDE SEQUENCE [LARGE SCALE GENOMIC DNA]</scope>
    <source>
        <strain evidence="7">DSM 24786</strain>
    </source>
</reference>
<dbReference type="Gene3D" id="2.60.40.740">
    <property type="match status" value="2"/>
</dbReference>
<sequence>MMKNYLKVFISIGMLLLTAIGYCQAPAYYNGTDVTQTGSNLKNNLTNLVTTTQTTVLSYTPGVWDALKQTDLDPANSNNVLLVYGYNDTDGNTTTDRTRSKNNNGGGLGDWNREHVFPKSLGNPNLGTSGPGSDAHHLRSSDVQFNSLRNNHPFGDGSGNAGLMSGNVWYPGDEWKGDVARMVIYMYVRYGNQCLPTAVGTGATTYSADVPDIFLQWNAQDPVSQVEINRNVLLEGIQGNRNPFIDNPAFATAIWGGPQAENRFNNTSSDTEAPTAPLNLVAANTTETETLLSWDAATDNVGVTAYQIFNGTTLVGVVSGTSYLVTNLTANTTYTFTIKAIDAASNTSVNSNTASVTTSEGTVVTPPTGDYIVFQGYESTTTDNWNFTASPNNCNDGGSDVWDVVTSIGSISTANTAVNFFGVRDLEGNCGTADGGTLTFDTVDVSTYTDVSLSFAVNVVGYDVTNGDTISYEIFHDGTSQGVQVITVGSPYSTSGWEQITASVPNTVASVSLQLFVKQNGGSDYAGFDDVRLEGTSSAPVTSPSILINEIDADTPGTDTQEFVELFDGGTGNTPLDGLVMVLYNGSNNQSYAAYDLDGYTTNAEGYFVIGNVDVPNVNLVIPSNGLQNGADAVVIYTGDASDFPNGSEISTDNIIDAVVYDTNDGDDAELLVLLNAGEAQVNEGGAGDKDNHSSQRILNGAGGAQNTSTFAQETPTPGAANGQVVVVPPIEASILINELDADTAGTDTQEFVELFDGGAGNTALDGKVLVFYNGSNNQSYAAYDLDGYATNAEGYFVIGNVDVPNVNIVIPSNGLQNGADAVALYMGDATDFPNNSAISTTNLLDALVYDTNDSDDTELLVLLNAGEAQMNEGGAGDKDAHSLQRYTNGSGAALSTANYVQALPTPGASNTNATEPITLVINEVDADTAGTDTQEFVELFDGGKGNTALDGFVLVHYNGSNNQSYAAYDLDGYATNAEGYFVIGNVDVPNVSLVIPSNGLQNGADAVALYAGNASDFSNVAVTINGLIDALVYDTNDSDATELLTLLNVGEAQINEDELGNKDGHSSQRFPNGQGGARNTATYTQAIPSPGTENGAVIPPPATISIAEARNVVDGEVVTVTGVLTVADAFAGSAYIQDTTGAIAIFDELVHGDGVFIVGDSITVTGTRSAFNDQLQIATVTNVENNGIPKKAIEPVTITLAELANHPAELVRVINPTFPKPGDILFGNSNYTITDASGNGSLRIDNDVKVIVGLGQPTICTEITGVVGRFYETYQLLPRSAEDMPCAGEYVPPTIPVQIGKDKTLDVVAWNIEWFVDEENSPAAGNPMSDAIQKDSTKAIIAKLNADIYAVEEIADETLFAQMVSELPGYDYVLSPAVSYPNDPGVSQKLGFIYNTATVSVVNTKVLLQTIHPMYNGGDDSALVNYPSATDRFYASGRLPFLMTADVTINGTTEQINVVALHARANSGTDAQGRYDMRKYDVEVLKDTLDVQYADKKLILLGDYNDDVDTTVADITTTTTSSFNAYVTDEVNYNIVSKALSNQDFRSYVFRENMIDHITITNELNDNYIAESVRVHYEFYDSDYPNTVSDHFPVSARFQLKGLELVSITTTDVTCGTATDGTATVVVEGGATPYSYEWSNGDVTQTAANLEAGVHSVIVTDASGNEVTEEFTITAPESINISVSDDTKVYLGFDSCTTLSVIAIEGGVAPYSYEWSNGETTQDIKACPEATTIYTVTVTDANGCSTTADVTVEVEDVRCGNVYRPGVEVCYRGKSYCMSKWAAAVFVKYYGATLGACDTSNNVEITNLRLYPNPFRNYLNIQLDSNIDTNVDFVIYNFYGRKVFSTQEQLTAGESNLTYNLSYLRRGKYFLKVIVNGKVQKARLLLKR</sequence>
<dbReference type="SUPFAM" id="SSF56219">
    <property type="entry name" value="DNase I-like"/>
    <property type="match status" value="1"/>
</dbReference>
<name>A0A1K1LTX4_9FLAO</name>
<dbReference type="SMART" id="SM00060">
    <property type="entry name" value="FN3"/>
    <property type="match status" value="1"/>
</dbReference>
<dbReference type="Pfam" id="PF18962">
    <property type="entry name" value="Por_Secre_tail"/>
    <property type="match status" value="1"/>
</dbReference>
<comment type="similarity">
    <text evidence="1">Belongs to the EndA/NucM nuclease family.</text>
</comment>
<dbReference type="STRING" id="76595.SAMN05660313_00068"/>
<dbReference type="SUPFAM" id="SSF54060">
    <property type="entry name" value="His-Me finger endonucleases"/>
    <property type="match status" value="1"/>
</dbReference>
<feature type="chain" id="PRO_5012272822" evidence="4">
    <location>
        <begin position="26"/>
        <end position="1889"/>
    </location>
</feature>
<proteinExistence type="inferred from homology"/>
<feature type="compositionally biased region" description="Polar residues" evidence="3">
    <location>
        <begin position="1068"/>
        <end position="1088"/>
    </location>
</feature>
<dbReference type="EMBL" id="FPIY01000001">
    <property type="protein sequence ID" value="SFW14335.1"/>
    <property type="molecule type" value="Genomic_DNA"/>
</dbReference>
<dbReference type="NCBIfam" id="TIGR04183">
    <property type="entry name" value="Por_Secre_tail"/>
    <property type="match status" value="1"/>
</dbReference>
<dbReference type="InterPro" id="IPR025667">
    <property type="entry name" value="SprB_repeat"/>
</dbReference>
<dbReference type="Gene3D" id="2.60.40.10">
    <property type="entry name" value="Immunoglobulins"/>
    <property type="match status" value="1"/>
</dbReference>
<dbReference type="Pfam" id="PF13573">
    <property type="entry name" value="SprB"/>
    <property type="match status" value="2"/>
</dbReference>
<dbReference type="PROSITE" id="PS50853">
    <property type="entry name" value="FN3"/>
    <property type="match status" value="1"/>
</dbReference>
<dbReference type="InterPro" id="IPR044925">
    <property type="entry name" value="His-Me_finger_sf"/>
</dbReference>
<dbReference type="PANTHER" id="PTHR37397:SF1">
    <property type="entry name" value="LTD DOMAIN-CONTAINING PROTEIN"/>
    <property type="match status" value="1"/>
</dbReference>
<evidence type="ECO:0000256" key="2">
    <source>
        <dbReference type="ARBA" id="ARBA00022729"/>
    </source>
</evidence>
<dbReference type="Pfam" id="PF04231">
    <property type="entry name" value="Endonuclease_1"/>
    <property type="match status" value="1"/>
</dbReference>
<feature type="compositionally biased region" description="Polar residues" evidence="3">
    <location>
        <begin position="705"/>
        <end position="716"/>
    </location>
</feature>
<evidence type="ECO:0000313" key="6">
    <source>
        <dbReference type="EMBL" id="SFW14335.1"/>
    </source>
</evidence>
<accession>A0A1K1LTX4</accession>
<evidence type="ECO:0000313" key="7">
    <source>
        <dbReference type="Proteomes" id="UP000183257"/>
    </source>
</evidence>
<dbReference type="InterPro" id="IPR013783">
    <property type="entry name" value="Ig-like_fold"/>
</dbReference>
<dbReference type="SUPFAM" id="SSF49265">
    <property type="entry name" value="Fibronectin type III"/>
    <property type="match status" value="1"/>
</dbReference>
<dbReference type="CDD" id="cd00063">
    <property type="entry name" value="FN3"/>
    <property type="match status" value="1"/>
</dbReference>